<dbReference type="EMBL" id="JAFEUF010000257">
    <property type="protein sequence ID" value="MBM7058025.1"/>
    <property type="molecule type" value="Genomic_DNA"/>
</dbReference>
<name>A0ABS2I866_9ACTN</name>
<keyword evidence="6" id="KW-1185">Reference proteome</keyword>
<dbReference type="NCBIfam" id="NF006189">
    <property type="entry name" value="PRK08324.1-3"/>
    <property type="match status" value="1"/>
</dbReference>
<comment type="similarity">
    <text evidence="1">Belongs to the short-chain dehydrogenases/reductases (SDR) family.</text>
</comment>
<dbReference type="Gene3D" id="3.40.225.10">
    <property type="entry name" value="Class II aldolase/adducin N-terminal domain"/>
    <property type="match status" value="1"/>
</dbReference>
<dbReference type="SUPFAM" id="SSF51735">
    <property type="entry name" value="NAD(P)-binding Rossmann-fold domains"/>
    <property type="match status" value="1"/>
</dbReference>
<dbReference type="InterPro" id="IPR001303">
    <property type="entry name" value="Aldolase_II/adducin_N"/>
</dbReference>
<dbReference type="Gene3D" id="3.40.50.720">
    <property type="entry name" value="NAD(P)-binding Rossmann-like Domain"/>
    <property type="match status" value="1"/>
</dbReference>
<evidence type="ECO:0000256" key="2">
    <source>
        <dbReference type="ARBA" id="ARBA00023002"/>
    </source>
</evidence>
<dbReference type="SUPFAM" id="SSF53639">
    <property type="entry name" value="AraD/HMP-PK domain-like"/>
    <property type="match status" value="1"/>
</dbReference>
<sequence length="679" mass="71630">MALHPEAAALLARSHRLGSDPRNTNYAGGNASAKGSAPDPVTGDDVELMWVKGSGGDLGTLTAEGLAVLRLDRLRALRGVYAGVEREDEMVAAFDYCLHGKGGAAPSIDTAMHGLVDAPHVDHLHPDSGIALACAADGEKLTADCFGDTVAWVPWRRPGFQLGLDIAAVKEANPQAIGCVLGGHGITAWGATSEECEANALRIIRTAETFLAERGRSEPFGPVIEGYEALPEARRRERAASLAPYVRALASRDRPQVGHFDDSAAVLDFLARTEHPRLAALGTSCPDHFLRTKVRPLVLDLPPNVEPARAVERLGELHAAYREEYAAYYARHAEPGSPPMRGADPAIVLVPGVGMFSFGKDKQTARVAGEFYLNAINVMRGAEAVSSYAPIEEAEKFRIEYWALEEAKLRRMPKPKPLATRVALVTGAGSGIGRAIARRLVAEGACVVVADLDAKSGAAVAEELGGPDRAVAVTVDVTSEEQVAGAFAAAALAFGGVDLVVNNAGISISKPLADTTVRDWDLQHAIMARGSFLVAREAARVMRAQGFGGDLVYIASKNAVFAGPNNVAYSAAKADQAHQVRLLAAELGEDGIRVNGVNPDGVVRGSGIFAGGWGAQRAATYGIEEEKLGEFYAQRTLLKREVLPEHVANAVFALTGGELTHTTGLHIPVDAGVAGAFLR</sequence>
<accession>A0ABS2I866</accession>
<feature type="region of interest" description="Disordered" evidence="3">
    <location>
        <begin position="19"/>
        <end position="40"/>
    </location>
</feature>
<dbReference type="InterPro" id="IPR036409">
    <property type="entry name" value="Aldolase_II/adducin_N_sf"/>
</dbReference>
<evidence type="ECO:0000256" key="1">
    <source>
        <dbReference type="ARBA" id="ARBA00006484"/>
    </source>
</evidence>
<keyword evidence="2" id="KW-0560">Oxidoreductase</keyword>
<dbReference type="PRINTS" id="PR00080">
    <property type="entry name" value="SDRFAMILY"/>
</dbReference>
<dbReference type="RefSeq" id="WP_205086147.1">
    <property type="nucleotide sequence ID" value="NZ_JAFEUF010000257.1"/>
</dbReference>
<gene>
    <name evidence="5" type="ORF">JS521_30380</name>
</gene>
<dbReference type="PANTHER" id="PTHR43669">
    <property type="entry name" value="5-KETO-D-GLUCONATE 5-REDUCTASE"/>
    <property type="match status" value="1"/>
</dbReference>
<feature type="domain" description="Class II aldolase/adducin N-terminal" evidence="4">
    <location>
        <begin position="9"/>
        <end position="211"/>
    </location>
</feature>
<protein>
    <submittedName>
        <fullName evidence="5">Bifunctional aldolase/short-chain dehydrogenase</fullName>
    </submittedName>
</protein>
<dbReference type="SMART" id="SM01007">
    <property type="entry name" value="Aldolase_II"/>
    <property type="match status" value="1"/>
</dbReference>
<evidence type="ECO:0000256" key="3">
    <source>
        <dbReference type="SAM" id="MobiDB-lite"/>
    </source>
</evidence>
<dbReference type="CDD" id="cd08943">
    <property type="entry name" value="R1PA_ADH_SDR_c"/>
    <property type="match status" value="1"/>
</dbReference>
<dbReference type="InterPro" id="IPR013454">
    <property type="entry name" value="Bifunc_RhaD/ADH"/>
</dbReference>
<evidence type="ECO:0000313" key="6">
    <source>
        <dbReference type="Proteomes" id="UP000712045"/>
    </source>
</evidence>
<dbReference type="PRINTS" id="PR00081">
    <property type="entry name" value="GDHRDH"/>
</dbReference>
<dbReference type="InterPro" id="IPR036291">
    <property type="entry name" value="NAD(P)-bd_dom_sf"/>
</dbReference>
<evidence type="ECO:0000313" key="5">
    <source>
        <dbReference type="EMBL" id="MBM7058025.1"/>
    </source>
</evidence>
<dbReference type="InterPro" id="IPR002347">
    <property type="entry name" value="SDR_fam"/>
</dbReference>
<dbReference type="NCBIfam" id="NF006188">
    <property type="entry name" value="PRK08324.1-1"/>
    <property type="match status" value="1"/>
</dbReference>
<comment type="caution">
    <text evidence="5">The sequence shown here is derived from an EMBL/GenBank/DDBJ whole genome shotgun (WGS) entry which is preliminary data.</text>
</comment>
<dbReference type="Pfam" id="PF00596">
    <property type="entry name" value="Aldolase_II"/>
    <property type="match status" value="1"/>
</dbReference>
<proteinExistence type="inferred from homology"/>
<evidence type="ECO:0000259" key="4">
    <source>
        <dbReference type="SMART" id="SM01007"/>
    </source>
</evidence>
<dbReference type="Proteomes" id="UP000712045">
    <property type="component" value="Unassembled WGS sequence"/>
</dbReference>
<dbReference type="PANTHER" id="PTHR43669:SF8">
    <property type="entry name" value="SHORT-CHAIN TYPE DEHYDROGENASE_REDUCTASE-RELATED"/>
    <property type="match status" value="1"/>
</dbReference>
<reference evidence="5 6" key="1">
    <citation type="submission" date="2021-02" db="EMBL/GenBank/DDBJ databases">
        <title>Genome Streptomyces sp. RHZ10.</title>
        <authorList>
            <person name="Besaury L."/>
        </authorList>
    </citation>
    <scope>NUCLEOTIDE SEQUENCE [LARGE SCALE GENOMIC DNA]</scope>
    <source>
        <strain evidence="5 6">RHZ10</strain>
    </source>
</reference>
<dbReference type="Pfam" id="PF13561">
    <property type="entry name" value="adh_short_C2"/>
    <property type="match status" value="1"/>
</dbReference>
<organism evidence="5 6">
    <name type="scientific">Streptomyces durocortorensis</name>
    <dbReference type="NCBI Taxonomy" id="2811104"/>
    <lineage>
        <taxon>Bacteria</taxon>
        <taxon>Bacillati</taxon>
        <taxon>Actinomycetota</taxon>
        <taxon>Actinomycetes</taxon>
        <taxon>Kitasatosporales</taxon>
        <taxon>Streptomycetaceae</taxon>
        <taxon>Streptomyces</taxon>
    </lineage>
</organism>
<dbReference type="NCBIfam" id="TIGR02632">
    <property type="entry name" value="RhaD_aldol-ADH"/>
    <property type="match status" value="1"/>
</dbReference>